<sequence length="46" mass="4958">MCKKHHITFTAILTGMFHLTLGVYIPESSSTSAALPLTSLTPRQVG</sequence>
<organism evidence="1 2">
    <name type="scientific">Sclerotinia sclerotiorum (strain ATCC 18683 / 1980 / Ss-1)</name>
    <name type="common">White mold</name>
    <name type="synonym">Whetzelinia sclerotiorum</name>
    <dbReference type="NCBI Taxonomy" id="665079"/>
    <lineage>
        <taxon>Eukaryota</taxon>
        <taxon>Fungi</taxon>
        <taxon>Dikarya</taxon>
        <taxon>Ascomycota</taxon>
        <taxon>Pezizomycotina</taxon>
        <taxon>Leotiomycetes</taxon>
        <taxon>Helotiales</taxon>
        <taxon>Sclerotiniaceae</taxon>
        <taxon>Sclerotinia</taxon>
    </lineage>
</organism>
<dbReference type="Proteomes" id="UP000001312">
    <property type="component" value="Unassembled WGS sequence"/>
</dbReference>
<evidence type="ECO:0000313" key="2">
    <source>
        <dbReference type="Proteomes" id="UP000001312"/>
    </source>
</evidence>
<dbReference type="HOGENOM" id="CLU_3191606_0_0_1"/>
<dbReference type="AlphaFoldDB" id="A7EVD2"/>
<accession>A7EVD2</accession>
<dbReference type="EMBL" id="CH476633">
    <property type="protein sequence ID" value="EDN93424.1"/>
    <property type="molecule type" value="Genomic_DNA"/>
</dbReference>
<protein>
    <submittedName>
        <fullName evidence="1">Uncharacterized protein</fullName>
    </submittedName>
</protein>
<name>A7EVD2_SCLS1</name>
<dbReference type="GeneID" id="5485618"/>
<dbReference type="RefSeq" id="XP_001589569.1">
    <property type="nucleotide sequence ID" value="XM_001589519.1"/>
</dbReference>
<dbReference type="KEGG" id="ssl:SS1G_09290"/>
<reference evidence="2" key="1">
    <citation type="journal article" date="2011" name="PLoS Genet.">
        <title>Genomic analysis of the necrotrophic fungal pathogens Sclerotinia sclerotiorum and Botrytis cinerea.</title>
        <authorList>
            <person name="Amselem J."/>
            <person name="Cuomo C.A."/>
            <person name="van Kan J.A."/>
            <person name="Viaud M."/>
            <person name="Benito E.P."/>
            <person name="Couloux A."/>
            <person name="Coutinho P.M."/>
            <person name="de Vries R.P."/>
            <person name="Dyer P.S."/>
            <person name="Fillinger S."/>
            <person name="Fournier E."/>
            <person name="Gout L."/>
            <person name="Hahn M."/>
            <person name="Kohn L."/>
            <person name="Lapalu N."/>
            <person name="Plummer K.M."/>
            <person name="Pradier J.M."/>
            <person name="Quevillon E."/>
            <person name="Sharon A."/>
            <person name="Simon A."/>
            <person name="ten Have A."/>
            <person name="Tudzynski B."/>
            <person name="Tudzynski P."/>
            <person name="Wincker P."/>
            <person name="Andrew M."/>
            <person name="Anthouard V."/>
            <person name="Beever R.E."/>
            <person name="Beffa R."/>
            <person name="Benoit I."/>
            <person name="Bouzid O."/>
            <person name="Brault B."/>
            <person name="Chen Z."/>
            <person name="Choquer M."/>
            <person name="Collemare J."/>
            <person name="Cotton P."/>
            <person name="Danchin E.G."/>
            <person name="Da Silva C."/>
            <person name="Gautier A."/>
            <person name="Giraud C."/>
            <person name="Giraud T."/>
            <person name="Gonzalez C."/>
            <person name="Grossetete S."/>
            <person name="Guldener U."/>
            <person name="Henrissat B."/>
            <person name="Howlett B.J."/>
            <person name="Kodira C."/>
            <person name="Kretschmer M."/>
            <person name="Lappartient A."/>
            <person name="Leroch M."/>
            <person name="Levis C."/>
            <person name="Mauceli E."/>
            <person name="Neuveglise C."/>
            <person name="Oeser B."/>
            <person name="Pearson M."/>
            <person name="Poulain J."/>
            <person name="Poussereau N."/>
            <person name="Quesneville H."/>
            <person name="Rascle C."/>
            <person name="Schumacher J."/>
            <person name="Segurens B."/>
            <person name="Sexton A."/>
            <person name="Silva E."/>
            <person name="Sirven C."/>
            <person name="Soanes D.M."/>
            <person name="Talbot N.J."/>
            <person name="Templeton M."/>
            <person name="Yandava C."/>
            <person name="Yarden O."/>
            <person name="Zeng Q."/>
            <person name="Rollins J.A."/>
            <person name="Lebrun M.H."/>
            <person name="Dickman M."/>
        </authorList>
    </citation>
    <scope>NUCLEOTIDE SEQUENCE [LARGE SCALE GENOMIC DNA]</scope>
    <source>
        <strain evidence="2">ATCC 18683 / 1980 / Ss-1</strain>
    </source>
</reference>
<keyword evidence="2" id="KW-1185">Reference proteome</keyword>
<evidence type="ECO:0000313" key="1">
    <source>
        <dbReference type="EMBL" id="EDN93424.1"/>
    </source>
</evidence>
<proteinExistence type="predicted"/>
<gene>
    <name evidence="1" type="ORF">SS1G_09290</name>
</gene>
<dbReference type="InParanoid" id="A7EVD2"/>